<evidence type="ECO:0000313" key="7">
    <source>
        <dbReference type="EMBL" id="MFC7201701.1"/>
    </source>
</evidence>
<keyword evidence="2 6" id="KW-0699">rRNA-binding</keyword>
<comment type="similarity">
    <text evidence="1 6">Belongs to the universal ribosomal protein uL23 family.</text>
</comment>
<evidence type="ECO:0000256" key="4">
    <source>
        <dbReference type="ARBA" id="ARBA00022980"/>
    </source>
</evidence>
<comment type="caution">
    <text evidence="7">The sequence shown here is derived from an EMBL/GenBank/DDBJ whole genome shotgun (WGS) entry which is preliminary data.</text>
</comment>
<dbReference type="GO" id="GO:0019843">
    <property type="term" value="F:rRNA binding"/>
    <property type="evidence" value="ECO:0007669"/>
    <property type="project" value="UniProtKB-UniRule"/>
</dbReference>
<evidence type="ECO:0000256" key="2">
    <source>
        <dbReference type="ARBA" id="ARBA00022730"/>
    </source>
</evidence>
<dbReference type="RefSeq" id="WP_279528438.1">
    <property type="nucleotide sequence ID" value="NZ_CP122312.1"/>
</dbReference>
<evidence type="ECO:0000256" key="3">
    <source>
        <dbReference type="ARBA" id="ARBA00022884"/>
    </source>
</evidence>
<dbReference type="NCBIfam" id="NF011118">
    <property type="entry name" value="PRK14548.1"/>
    <property type="match status" value="1"/>
</dbReference>
<proteinExistence type="inferred from homology"/>
<comment type="subunit">
    <text evidence="6">Part of the 50S ribosomal subunit. Contacts protein L29.</text>
</comment>
<dbReference type="EMBL" id="JBHTAR010000011">
    <property type="protein sequence ID" value="MFC7201701.1"/>
    <property type="molecule type" value="Genomic_DNA"/>
</dbReference>
<keyword evidence="3 6" id="KW-0694">RNA-binding</keyword>
<dbReference type="NCBIfam" id="TIGR03636">
    <property type="entry name" value="uL23_arch"/>
    <property type="match status" value="1"/>
</dbReference>
<reference evidence="7 8" key="1">
    <citation type="journal article" date="2019" name="Int. J. Syst. Evol. Microbiol.">
        <title>The Global Catalogue of Microorganisms (GCM) 10K type strain sequencing project: providing services to taxonomists for standard genome sequencing and annotation.</title>
        <authorList>
            <consortium name="The Broad Institute Genomics Platform"/>
            <consortium name="The Broad Institute Genome Sequencing Center for Infectious Disease"/>
            <person name="Wu L."/>
            <person name="Ma J."/>
        </authorList>
    </citation>
    <scope>NUCLEOTIDE SEQUENCE [LARGE SCALE GENOMIC DNA]</scope>
    <source>
        <strain evidence="7 8">XZGYJ-43</strain>
    </source>
</reference>
<dbReference type="Gene3D" id="3.30.70.330">
    <property type="match status" value="1"/>
</dbReference>
<dbReference type="GO" id="GO:0003735">
    <property type="term" value="F:structural constituent of ribosome"/>
    <property type="evidence" value="ECO:0007669"/>
    <property type="project" value="UniProtKB-UniRule"/>
</dbReference>
<dbReference type="GO" id="GO:1990904">
    <property type="term" value="C:ribonucleoprotein complex"/>
    <property type="evidence" value="ECO:0007669"/>
    <property type="project" value="UniProtKB-KW"/>
</dbReference>
<dbReference type="InterPro" id="IPR012677">
    <property type="entry name" value="Nucleotide-bd_a/b_plait_sf"/>
</dbReference>
<evidence type="ECO:0000256" key="5">
    <source>
        <dbReference type="ARBA" id="ARBA00023274"/>
    </source>
</evidence>
<dbReference type="GO" id="GO:0005840">
    <property type="term" value="C:ribosome"/>
    <property type="evidence" value="ECO:0007669"/>
    <property type="project" value="UniProtKB-UniRule"/>
</dbReference>
<keyword evidence="8" id="KW-1185">Reference proteome</keyword>
<dbReference type="AlphaFoldDB" id="A0ABD5Z956"/>
<evidence type="ECO:0000313" key="8">
    <source>
        <dbReference type="Proteomes" id="UP001596447"/>
    </source>
</evidence>
<evidence type="ECO:0000256" key="1">
    <source>
        <dbReference type="ARBA" id="ARBA00006700"/>
    </source>
</evidence>
<dbReference type="FunFam" id="3.30.70.330:FF:000532">
    <property type="entry name" value="50S ribosomal protein L23"/>
    <property type="match status" value="1"/>
</dbReference>
<dbReference type="InterPro" id="IPR013025">
    <property type="entry name" value="Ribosomal_uL23-like"/>
</dbReference>
<accession>A0ABD5Z956</accession>
<keyword evidence="5 6" id="KW-0687">Ribonucleoprotein</keyword>
<dbReference type="HAMAP" id="MF_01369_A">
    <property type="entry name" value="Ribosomal_uL23_A"/>
    <property type="match status" value="1"/>
</dbReference>
<dbReference type="SUPFAM" id="SSF54189">
    <property type="entry name" value="Ribosomal proteins S24e, L23 and L15e"/>
    <property type="match status" value="1"/>
</dbReference>
<name>A0ABD5Z956_9EURY</name>
<dbReference type="PANTHER" id="PTHR11620">
    <property type="entry name" value="60S RIBOSOMAL PROTEIN L23A"/>
    <property type="match status" value="1"/>
</dbReference>
<dbReference type="Proteomes" id="UP001596447">
    <property type="component" value="Unassembled WGS sequence"/>
</dbReference>
<dbReference type="InterPro" id="IPR019985">
    <property type="entry name" value="Ribosomal_uL23"/>
</dbReference>
<dbReference type="Pfam" id="PF00276">
    <property type="entry name" value="Ribosomal_L23"/>
    <property type="match status" value="1"/>
</dbReference>
<comment type="function">
    <text evidence="6">Binds to 23S rRNA. One of the proteins that surrounds the polypeptide exit tunnel on the outside of the ribosome.</text>
</comment>
<dbReference type="InterPro" id="IPR012678">
    <property type="entry name" value="Ribosomal_uL23/eL15/eS24_sf"/>
</dbReference>
<dbReference type="GO" id="GO:0006412">
    <property type="term" value="P:translation"/>
    <property type="evidence" value="ECO:0007669"/>
    <property type="project" value="UniProtKB-UniRule"/>
</dbReference>
<keyword evidence="4 6" id="KW-0689">Ribosomal protein</keyword>
<organism evidence="7 8">
    <name type="scientific">Halospeciosus flavus</name>
    <dbReference type="NCBI Taxonomy" id="3032283"/>
    <lineage>
        <taxon>Archaea</taxon>
        <taxon>Methanobacteriati</taxon>
        <taxon>Methanobacteriota</taxon>
        <taxon>Stenosarchaea group</taxon>
        <taxon>Halobacteria</taxon>
        <taxon>Halobacteriales</taxon>
        <taxon>Halobacteriaceae</taxon>
        <taxon>Halospeciosus</taxon>
    </lineage>
</organism>
<sequence length="86" mass="9460">MSAFDVIDYPLVTEKAMNDMDFENKLQFIVSLDATKPEIAEAVSEQYDVTVDDVNTQVTAKGKKKAVVALSEEDDAQDVASRIGVF</sequence>
<evidence type="ECO:0000256" key="6">
    <source>
        <dbReference type="HAMAP-Rule" id="MF_01369"/>
    </source>
</evidence>
<gene>
    <name evidence="6" type="primary">rpl23</name>
    <name evidence="7" type="ORF">ACFQJ9_20185</name>
</gene>
<protein>
    <recommendedName>
        <fullName evidence="6">Large ribosomal subunit protein uL23</fullName>
    </recommendedName>
</protein>